<dbReference type="Proteomes" id="UP000266385">
    <property type="component" value="Unassembled WGS sequence"/>
</dbReference>
<accession>A0A399RLK0</accession>
<protein>
    <submittedName>
        <fullName evidence="1">Uncharacterized protein</fullName>
    </submittedName>
</protein>
<sequence>MRHLPLSLAALALAACGGGSVDPDARMPTPHPEGSDGSVTSIQLADFEYAVTSTEATDDAMEGEWETTTISRAPAAVFSDIDGEAQLAVVCQSGEEGQANSVSMLRYLPDDYELSEQSSIAIYTSAGSKAYVAADNPVNITTSINDYFATMMGSAKGVIRVVIDDSDVATIPASEAARQIVADCRPDISYQRPESEEEEDGE</sequence>
<gene>
    <name evidence="1" type="ORF">D1223_01840</name>
</gene>
<proteinExistence type="predicted"/>
<reference evidence="1 2" key="1">
    <citation type="submission" date="2018-08" db="EMBL/GenBank/DDBJ databases">
        <title>Henriciella mobilis sp. nov., isolated from seawater.</title>
        <authorList>
            <person name="Cheng H."/>
            <person name="Wu Y.-H."/>
            <person name="Xu X.-W."/>
            <person name="Guo L.-L."/>
        </authorList>
    </citation>
    <scope>NUCLEOTIDE SEQUENCE [LARGE SCALE GENOMIC DNA]</scope>
    <source>
        <strain evidence="1 2">JN25</strain>
    </source>
</reference>
<evidence type="ECO:0000313" key="1">
    <source>
        <dbReference type="EMBL" id="RIJ32620.1"/>
    </source>
</evidence>
<keyword evidence="2" id="KW-1185">Reference proteome</keyword>
<organism evidence="1 2">
    <name type="scientific">Henriciella mobilis</name>
    <dbReference type="NCBI Taxonomy" id="2305467"/>
    <lineage>
        <taxon>Bacteria</taxon>
        <taxon>Pseudomonadati</taxon>
        <taxon>Pseudomonadota</taxon>
        <taxon>Alphaproteobacteria</taxon>
        <taxon>Hyphomonadales</taxon>
        <taxon>Hyphomonadaceae</taxon>
        <taxon>Henriciella</taxon>
    </lineage>
</organism>
<dbReference type="PROSITE" id="PS51257">
    <property type="entry name" value="PROKAR_LIPOPROTEIN"/>
    <property type="match status" value="1"/>
</dbReference>
<dbReference type="RefSeq" id="WP_119374701.1">
    <property type="nucleotide sequence ID" value="NZ_QWFX01000005.1"/>
</dbReference>
<comment type="caution">
    <text evidence="1">The sequence shown here is derived from an EMBL/GenBank/DDBJ whole genome shotgun (WGS) entry which is preliminary data.</text>
</comment>
<dbReference type="OrthoDB" id="7632220at2"/>
<name>A0A399RLK0_9PROT</name>
<dbReference type="EMBL" id="QWFX01000005">
    <property type="protein sequence ID" value="RIJ32620.1"/>
    <property type="molecule type" value="Genomic_DNA"/>
</dbReference>
<evidence type="ECO:0000313" key="2">
    <source>
        <dbReference type="Proteomes" id="UP000266385"/>
    </source>
</evidence>
<dbReference type="AlphaFoldDB" id="A0A399RLK0"/>